<dbReference type="InterPro" id="IPR053138">
    <property type="entry name" value="N-alpha-Ac-DABA_deacetylase"/>
</dbReference>
<name>K0E0R2_9BURK</name>
<accession>K0E0R2</accession>
<keyword evidence="4" id="KW-0862">Zinc</keyword>
<dbReference type="Gene3D" id="3.40.630.10">
    <property type="entry name" value="Zn peptidases"/>
    <property type="match status" value="1"/>
</dbReference>
<evidence type="ECO:0000256" key="4">
    <source>
        <dbReference type="ARBA" id="ARBA00022833"/>
    </source>
</evidence>
<dbReference type="InterPro" id="IPR055438">
    <property type="entry name" value="AstE_AspA_cat"/>
</dbReference>
<comment type="cofactor">
    <cofactor evidence="1">
        <name>Zn(2+)</name>
        <dbReference type="ChEBI" id="CHEBI:29105"/>
    </cofactor>
</comment>
<dbReference type="SUPFAM" id="SSF53187">
    <property type="entry name" value="Zn-dependent exopeptidases"/>
    <property type="match status" value="1"/>
</dbReference>
<reference evidence="6 7" key="1">
    <citation type="journal article" date="2012" name="J. Bacteriol.">
        <title>Complete Genome Sequence of Burkholderia phenoliruptrix BR3459a (CLA1), a Heat-Tolerant, Nitrogen-Fixing Symbiont of Mimosa flocculosa.</title>
        <authorList>
            <person name="de Oliveira Cunha C."/>
            <person name="Goda Zuleta L.F."/>
            <person name="Paula de Almeida L.G."/>
            <person name="Prioli Ciapina L."/>
            <person name="Lustrino Borges W."/>
            <person name="Pitard R.M."/>
            <person name="Baldani J.I."/>
            <person name="Straliotto R."/>
            <person name="de Faria S.M."/>
            <person name="Hungria M."/>
            <person name="Sousa Cavada B."/>
            <person name="Mercante F.M."/>
            <person name="Ribeiro de Vasconcelos A.T."/>
        </authorList>
    </citation>
    <scope>NUCLEOTIDE SEQUENCE [LARGE SCALE GENOMIC DNA]</scope>
    <source>
        <strain evidence="6 7">BR3459a</strain>
        <plasmid evidence="6 7">pSYMBR3459</plasmid>
    </source>
</reference>
<organism evidence="6 7">
    <name type="scientific">Paraburkholderia phenoliruptrix BR3459a</name>
    <dbReference type="NCBI Taxonomy" id="1229205"/>
    <lineage>
        <taxon>Bacteria</taxon>
        <taxon>Pseudomonadati</taxon>
        <taxon>Pseudomonadota</taxon>
        <taxon>Betaproteobacteria</taxon>
        <taxon>Burkholderiales</taxon>
        <taxon>Burkholderiaceae</taxon>
        <taxon>Paraburkholderia</taxon>
    </lineage>
</organism>
<evidence type="ECO:0000256" key="1">
    <source>
        <dbReference type="ARBA" id="ARBA00001947"/>
    </source>
</evidence>
<dbReference type="GO" id="GO:0046872">
    <property type="term" value="F:metal ion binding"/>
    <property type="evidence" value="ECO:0007669"/>
    <property type="project" value="UniProtKB-KW"/>
</dbReference>
<dbReference type="Pfam" id="PF24827">
    <property type="entry name" value="AstE_AspA_cat"/>
    <property type="match status" value="1"/>
</dbReference>
<gene>
    <name evidence="6" type="ORF">BUPH_08199</name>
</gene>
<proteinExistence type="predicted"/>
<dbReference type="PANTHER" id="PTHR37326:SF1">
    <property type="entry name" value="BLL3975 PROTEIN"/>
    <property type="match status" value="1"/>
</dbReference>
<dbReference type="eggNOG" id="COG3608">
    <property type="taxonomic scope" value="Bacteria"/>
</dbReference>
<dbReference type="PANTHER" id="PTHR37326">
    <property type="entry name" value="BLL3975 PROTEIN"/>
    <property type="match status" value="1"/>
</dbReference>
<evidence type="ECO:0000256" key="3">
    <source>
        <dbReference type="ARBA" id="ARBA00022801"/>
    </source>
</evidence>
<keyword evidence="3" id="KW-0378">Hydrolase</keyword>
<keyword evidence="6" id="KW-0614">Plasmid</keyword>
<dbReference type="PIRSF" id="PIRSF039012">
    <property type="entry name" value="ASP"/>
    <property type="match status" value="1"/>
</dbReference>
<dbReference type="PATRIC" id="fig|1229205.11.peg.7109"/>
<dbReference type="GO" id="GO:0016811">
    <property type="term" value="F:hydrolase activity, acting on carbon-nitrogen (but not peptide) bonds, in linear amides"/>
    <property type="evidence" value="ECO:0007669"/>
    <property type="project" value="InterPro"/>
</dbReference>
<geneLocation type="plasmid" evidence="6 7">
    <name>pSYMBR3459</name>
</geneLocation>
<dbReference type="HOGENOM" id="CLU_035605_1_0_4"/>
<dbReference type="Proteomes" id="UP000010105">
    <property type="component" value="Plasmid pSYMBR3459"/>
</dbReference>
<evidence type="ECO:0000313" key="6">
    <source>
        <dbReference type="EMBL" id="AFT90362.1"/>
    </source>
</evidence>
<dbReference type="KEGG" id="bpx:BUPH_08199"/>
<keyword evidence="2" id="KW-0479">Metal-binding</keyword>
<protein>
    <submittedName>
        <fullName evidence="6">Succinylglutamate desuccinylase/aspartoacylase</fullName>
    </submittedName>
</protein>
<evidence type="ECO:0000259" key="5">
    <source>
        <dbReference type="Pfam" id="PF24827"/>
    </source>
</evidence>
<evidence type="ECO:0000256" key="2">
    <source>
        <dbReference type="ARBA" id="ARBA00022723"/>
    </source>
</evidence>
<dbReference type="EMBL" id="CP003865">
    <property type="protein sequence ID" value="AFT90362.1"/>
    <property type="molecule type" value="Genomic_DNA"/>
</dbReference>
<dbReference type="GO" id="GO:0016788">
    <property type="term" value="F:hydrolase activity, acting on ester bonds"/>
    <property type="evidence" value="ECO:0007669"/>
    <property type="project" value="InterPro"/>
</dbReference>
<evidence type="ECO:0000313" key="7">
    <source>
        <dbReference type="Proteomes" id="UP000010105"/>
    </source>
</evidence>
<feature type="domain" description="Succinylglutamate desuccinylase/Aspartoacylase catalytic" evidence="5">
    <location>
        <begin position="46"/>
        <end position="234"/>
    </location>
</feature>
<dbReference type="InterPro" id="IPR043795">
    <property type="entry name" value="N-alpha-Ac-DABA-like"/>
</dbReference>
<sequence length="333" mass="34989">MKSRVWTTIDFNARGVQSDFARVPYSSDISAYGWIPVPMFCFNGGPGPTALLTAGTHGDEYEGQVALRRLVHDLGKADVRGRVIILPALNQPAVVAGRRTSPLDGGNLNRLFPGDPTGGPTSMIAHYVATELFPMADLVIDVHSGGSSLDHVAMTLARPGQDEKQAEAIRRLIKSFGAPYGAMTKGESGGASTTLYAAAEAQGIPALTTELGSGSTLSSTGLTIAEGGLRRVLRDYGIVPNMDAPEPYPTQLVRYPIASIYSPCAGLFEPFAAPGEVVACGQRAGLVHRLDDALSAPVELTFPSGGIVTFRRFPTLSSTGDALFGLMAPLDVS</sequence>
<dbReference type="CDD" id="cd06252">
    <property type="entry name" value="M14_ASTE_ASPA-like"/>
    <property type="match status" value="1"/>
</dbReference>
<dbReference type="AlphaFoldDB" id="K0E0R2"/>